<organism evidence="2 3">
    <name type="scientific">Rodentolepis nana</name>
    <name type="common">Dwarf tapeworm</name>
    <name type="synonym">Hymenolepis nana</name>
    <dbReference type="NCBI Taxonomy" id="102285"/>
    <lineage>
        <taxon>Eukaryota</taxon>
        <taxon>Metazoa</taxon>
        <taxon>Spiralia</taxon>
        <taxon>Lophotrochozoa</taxon>
        <taxon>Platyhelminthes</taxon>
        <taxon>Cestoda</taxon>
        <taxon>Eucestoda</taxon>
        <taxon>Cyclophyllidea</taxon>
        <taxon>Hymenolepididae</taxon>
        <taxon>Rodentolepis</taxon>
    </lineage>
</organism>
<gene>
    <name evidence="2" type="ORF">HNAJ_LOCUS5754</name>
</gene>
<dbReference type="OrthoDB" id="10029800at2759"/>
<feature type="compositionally biased region" description="Polar residues" evidence="1">
    <location>
        <begin position="190"/>
        <end position="205"/>
    </location>
</feature>
<accession>A0A3P7SFU0</accession>
<proteinExistence type="predicted"/>
<keyword evidence="3" id="KW-1185">Reference proteome</keyword>
<feature type="region of interest" description="Disordered" evidence="1">
    <location>
        <begin position="139"/>
        <end position="162"/>
    </location>
</feature>
<dbReference type="Proteomes" id="UP000278807">
    <property type="component" value="Unassembled WGS sequence"/>
</dbReference>
<feature type="compositionally biased region" description="Low complexity" evidence="1">
    <location>
        <begin position="176"/>
        <end position="189"/>
    </location>
</feature>
<evidence type="ECO:0000313" key="3">
    <source>
        <dbReference type="Proteomes" id="UP000278807"/>
    </source>
</evidence>
<feature type="compositionally biased region" description="Low complexity" evidence="1">
    <location>
        <begin position="149"/>
        <end position="162"/>
    </location>
</feature>
<evidence type="ECO:0000256" key="1">
    <source>
        <dbReference type="SAM" id="MobiDB-lite"/>
    </source>
</evidence>
<sequence length="310" mass="34329">MLFLAAANRALKSEREKSFSSVHDRLIRNSEKSRITQPLLDRAHRFLESFGKMNSMKHSFKHNSDQFGVSSRMISKFKRYSQASSQKPPYLPQFPPFSTKDDGIMRNPFFKSPTSSTNPFPLDSRAFFLGRPSLPNFPLPGLSSQESHLPSMSPTNSSISNPSNLLAEKLASQLLSNTSQISPSQSQTTAQDLSVKSNNSPTSITPKPKDNILSIDKLLGNTNTEKPHERQSSPSSTLSAAISPELTNNFKSISQNDIPSSLAQGMAAELFRYLQANSLPPLPPIPSISPRSSFIPPPPLNWMKLLHHRT</sequence>
<feature type="region of interest" description="Disordered" evidence="1">
    <location>
        <begin position="176"/>
        <end position="212"/>
    </location>
</feature>
<dbReference type="AlphaFoldDB" id="A0A3P7SFU0"/>
<name>A0A3P7SFU0_RODNA</name>
<evidence type="ECO:0000313" key="2">
    <source>
        <dbReference type="EMBL" id="VDO01614.1"/>
    </source>
</evidence>
<protein>
    <submittedName>
        <fullName evidence="2">Uncharacterized protein</fullName>
    </submittedName>
</protein>
<dbReference type="EMBL" id="UZAE01005340">
    <property type="protein sequence ID" value="VDO01614.1"/>
    <property type="molecule type" value="Genomic_DNA"/>
</dbReference>
<reference evidence="2 3" key="1">
    <citation type="submission" date="2018-11" db="EMBL/GenBank/DDBJ databases">
        <authorList>
            <consortium name="Pathogen Informatics"/>
        </authorList>
    </citation>
    <scope>NUCLEOTIDE SEQUENCE [LARGE SCALE GENOMIC DNA]</scope>
</reference>